<name>T1AVT6_9ZZZZ</name>
<organism evidence="1">
    <name type="scientific">mine drainage metagenome</name>
    <dbReference type="NCBI Taxonomy" id="410659"/>
    <lineage>
        <taxon>unclassified sequences</taxon>
        <taxon>metagenomes</taxon>
        <taxon>ecological metagenomes</taxon>
    </lineage>
</organism>
<feature type="non-terminal residue" evidence="1">
    <location>
        <position position="1"/>
    </location>
</feature>
<sequence length="71" mass="7081">AAGPTLLGRATAHRDNHVSVLGGFSSPAGFSFTNDQTLTLASVGGSAYTVDTGTAPLYLSVSNGNLLQIGS</sequence>
<feature type="non-terminal residue" evidence="1">
    <location>
        <position position="71"/>
    </location>
</feature>
<proteinExistence type="predicted"/>
<protein>
    <submittedName>
        <fullName evidence="1">Uncharacterized protein</fullName>
    </submittedName>
</protein>
<dbReference type="AlphaFoldDB" id="T1AVT6"/>
<comment type="caution">
    <text evidence="1">The sequence shown here is derived from an EMBL/GenBank/DDBJ whole genome shotgun (WGS) entry which is preliminary data.</text>
</comment>
<evidence type="ECO:0000313" key="1">
    <source>
        <dbReference type="EMBL" id="EQD46190.1"/>
    </source>
</evidence>
<reference evidence="1" key="1">
    <citation type="submission" date="2013-08" db="EMBL/GenBank/DDBJ databases">
        <authorList>
            <person name="Mendez C."/>
            <person name="Richter M."/>
            <person name="Ferrer M."/>
            <person name="Sanchez J."/>
        </authorList>
    </citation>
    <scope>NUCLEOTIDE SEQUENCE</scope>
</reference>
<dbReference type="EMBL" id="AUZY01008350">
    <property type="protein sequence ID" value="EQD46190.1"/>
    <property type="molecule type" value="Genomic_DNA"/>
</dbReference>
<reference evidence="1" key="2">
    <citation type="journal article" date="2014" name="ISME J.">
        <title>Microbial stratification in low pH oxic and suboxic macroscopic growths along an acid mine drainage.</title>
        <authorList>
            <person name="Mendez-Garcia C."/>
            <person name="Mesa V."/>
            <person name="Sprenger R.R."/>
            <person name="Richter M."/>
            <person name="Diez M.S."/>
            <person name="Solano J."/>
            <person name="Bargiela R."/>
            <person name="Golyshina O.V."/>
            <person name="Manteca A."/>
            <person name="Ramos J.L."/>
            <person name="Gallego J.R."/>
            <person name="Llorente I."/>
            <person name="Martins Dos Santos V.A."/>
            <person name="Jensen O.N."/>
            <person name="Pelaez A.I."/>
            <person name="Sanchez J."/>
            <person name="Ferrer M."/>
        </authorList>
    </citation>
    <scope>NUCLEOTIDE SEQUENCE</scope>
</reference>
<accession>T1AVT6</accession>
<gene>
    <name evidence="1" type="ORF">B1B_12716</name>
</gene>